<name>A0A1M6NI56_9FLAO</name>
<evidence type="ECO:0008006" key="4">
    <source>
        <dbReference type="Google" id="ProtNLM"/>
    </source>
</evidence>
<evidence type="ECO:0000313" key="3">
    <source>
        <dbReference type="Proteomes" id="UP000184314"/>
    </source>
</evidence>
<dbReference type="RefSeq" id="WP_073243624.1">
    <property type="nucleotide sequence ID" value="NZ_FQZX01000001.1"/>
</dbReference>
<accession>A0A1M6NI56</accession>
<feature type="transmembrane region" description="Helical" evidence="1">
    <location>
        <begin position="26"/>
        <end position="46"/>
    </location>
</feature>
<dbReference type="STRING" id="228958.SAMN04488007_2064"/>
<dbReference type="Proteomes" id="UP000184314">
    <property type="component" value="Unassembled WGS sequence"/>
</dbReference>
<dbReference type="EMBL" id="FQZX01000001">
    <property type="protein sequence ID" value="SHJ95418.1"/>
    <property type="molecule type" value="Genomic_DNA"/>
</dbReference>
<gene>
    <name evidence="2" type="ORF">SAMN04488007_2064</name>
</gene>
<proteinExistence type="predicted"/>
<evidence type="ECO:0000313" key="2">
    <source>
        <dbReference type="EMBL" id="SHJ95418.1"/>
    </source>
</evidence>
<feature type="transmembrane region" description="Helical" evidence="1">
    <location>
        <begin position="52"/>
        <end position="69"/>
    </location>
</feature>
<keyword evidence="3" id="KW-1185">Reference proteome</keyword>
<keyword evidence="1" id="KW-0472">Membrane</keyword>
<organism evidence="2 3">
    <name type="scientific">Maribacter aquivivus</name>
    <dbReference type="NCBI Taxonomy" id="228958"/>
    <lineage>
        <taxon>Bacteria</taxon>
        <taxon>Pseudomonadati</taxon>
        <taxon>Bacteroidota</taxon>
        <taxon>Flavobacteriia</taxon>
        <taxon>Flavobacteriales</taxon>
        <taxon>Flavobacteriaceae</taxon>
        <taxon>Maribacter</taxon>
    </lineage>
</organism>
<dbReference type="AlphaFoldDB" id="A0A1M6NI56"/>
<reference evidence="3" key="1">
    <citation type="submission" date="2016-11" db="EMBL/GenBank/DDBJ databases">
        <authorList>
            <person name="Varghese N."/>
            <person name="Submissions S."/>
        </authorList>
    </citation>
    <scope>NUCLEOTIDE SEQUENCE [LARGE SCALE GENOMIC DNA]</scope>
    <source>
        <strain evidence="3">DSM 16478</strain>
    </source>
</reference>
<protein>
    <recommendedName>
        <fullName evidence="4">FUSC family protein</fullName>
    </recommendedName>
</protein>
<keyword evidence="1" id="KW-1133">Transmembrane helix</keyword>
<keyword evidence="1" id="KW-0812">Transmembrane</keyword>
<evidence type="ECO:0000256" key="1">
    <source>
        <dbReference type="SAM" id="Phobius"/>
    </source>
</evidence>
<sequence>MNKKNLSELTDEELKVEKKKLKKSKIINAFVIGFLASIIAIGIVSSIYGKNYTVLIPLIFPIYFIYRIVSNSTKNDELQALLRKRNI</sequence>
<dbReference type="OrthoDB" id="713928at2"/>